<evidence type="ECO:0000256" key="2">
    <source>
        <dbReference type="ARBA" id="ARBA00009477"/>
    </source>
</evidence>
<name>A0A495VMU1_9RHOO</name>
<feature type="domain" description="Multidrug resistance protein MdtA-like barrel-sandwich hybrid" evidence="6">
    <location>
        <begin position="60"/>
        <end position="215"/>
    </location>
</feature>
<dbReference type="PANTHER" id="PTHR30469">
    <property type="entry name" value="MULTIDRUG RESISTANCE PROTEIN MDTA"/>
    <property type="match status" value="1"/>
</dbReference>
<comment type="similarity">
    <text evidence="2">Belongs to the membrane fusion protein (MFP) (TC 8.A.1) family.</text>
</comment>
<proteinExistence type="inferred from homology"/>
<dbReference type="GO" id="GO:0030313">
    <property type="term" value="C:cell envelope"/>
    <property type="evidence" value="ECO:0007669"/>
    <property type="project" value="UniProtKB-SubCell"/>
</dbReference>
<dbReference type="GO" id="GO:1990195">
    <property type="term" value="C:macrolide transmembrane transporter complex"/>
    <property type="evidence" value="ECO:0007669"/>
    <property type="project" value="InterPro"/>
</dbReference>
<dbReference type="NCBIfam" id="TIGR01730">
    <property type="entry name" value="RND_mfp"/>
    <property type="match status" value="1"/>
</dbReference>
<evidence type="ECO:0000313" key="9">
    <source>
        <dbReference type="Proteomes" id="UP000270626"/>
    </source>
</evidence>
<evidence type="ECO:0000259" key="6">
    <source>
        <dbReference type="Pfam" id="PF25917"/>
    </source>
</evidence>
<reference evidence="8 9" key="1">
    <citation type="submission" date="2018-10" db="EMBL/GenBank/DDBJ databases">
        <title>Genomic Encyclopedia of Type Strains, Phase IV (KMG-IV): sequencing the most valuable type-strain genomes for metagenomic binning, comparative biology and taxonomic classification.</title>
        <authorList>
            <person name="Goeker M."/>
        </authorList>
    </citation>
    <scope>NUCLEOTIDE SEQUENCE [LARGE SCALE GENOMIC DNA]</scope>
    <source>
        <strain evidence="8 9">DSM 23841</strain>
    </source>
</reference>
<dbReference type="Gene3D" id="2.40.50.100">
    <property type="match status" value="1"/>
</dbReference>
<organism evidence="8 9">
    <name type="scientific">Azonexus fungiphilus</name>
    <dbReference type="NCBI Taxonomy" id="146940"/>
    <lineage>
        <taxon>Bacteria</taxon>
        <taxon>Pseudomonadati</taxon>
        <taxon>Pseudomonadota</taxon>
        <taxon>Betaproteobacteria</taxon>
        <taxon>Rhodocyclales</taxon>
        <taxon>Azonexaceae</taxon>
        <taxon>Azonexus</taxon>
    </lineage>
</organism>
<gene>
    <name evidence="8" type="ORF">DFR40_3311</name>
</gene>
<evidence type="ECO:0000256" key="3">
    <source>
        <dbReference type="ARBA" id="ARBA00022448"/>
    </source>
</evidence>
<dbReference type="RefSeq" id="WP_121459567.1">
    <property type="nucleotide sequence ID" value="NZ_RBXP01000020.1"/>
</dbReference>
<dbReference type="GO" id="GO:0019898">
    <property type="term" value="C:extrinsic component of membrane"/>
    <property type="evidence" value="ECO:0007669"/>
    <property type="project" value="InterPro"/>
</dbReference>
<dbReference type="AlphaFoldDB" id="A0A495VMU1"/>
<dbReference type="GO" id="GO:0015562">
    <property type="term" value="F:efflux transmembrane transporter activity"/>
    <property type="evidence" value="ECO:0007669"/>
    <property type="project" value="TreeGrafter"/>
</dbReference>
<dbReference type="GO" id="GO:1990281">
    <property type="term" value="C:efflux pump complex"/>
    <property type="evidence" value="ECO:0007669"/>
    <property type="project" value="TreeGrafter"/>
</dbReference>
<accession>A0A495VMU1</accession>
<dbReference type="GO" id="GO:1990961">
    <property type="term" value="P:xenobiotic detoxification by transmembrane export across the plasma membrane"/>
    <property type="evidence" value="ECO:0007669"/>
    <property type="project" value="InterPro"/>
</dbReference>
<dbReference type="OrthoDB" id="9784484at2"/>
<dbReference type="Gene3D" id="6.10.140.1990">
    <property type="match status" value="1"/>
</dbReference>
<comment type="subcellular location">
    <subcellularLocation>
        <location evidence="1">Cell envelope</location>
    </subcellularLocation>
</comment>
<evidence type="ECO:0000313" key="8">
    <source>
        <dbReference type="EMBL" id="RKT49645.1"/>
    </source>
</evidence>
<dbReference type="SUPFAM" id="SSF111369">
    <property type="entry name" value="HlyD-like secretion proteins"/>
    <property type="match status" value="1"/>
</dbReference>
<dbReference type="EMBL" id="RBXP01000020">
    <property type="protein sequence ID" value="RKT49645.1"/>
    <property type="molecule type" value="Genomic_DNA"/>
</dbReference>
<comment type="caution">
    <text evidence="8">The sequence shown here is derived from an EMBL/GenBank/DDBJ whole genome shotgun (WGS) entry which is preliminary data.</text>
</comment>
<dbReference type="Pfam" id="PF25917">
    <property type="entry name" value="BSH_RND"/>
    <property type="match status" value="1"/>
</dbReference>
<dbReference type="PANTHER" id="PTHR30469:SF33">
    <property type="entry name" value="SLR1207 PROTEIN"/>
    <property type="match status" value="1"/>
</dbReference>
<dbReference type="InterPro" id="IPR006143">
    <property type="entry name" value="RND_pump_MFP"/>
</dbReference>
<keyword evidence="9" id="KW-1185">Reference proteome</keyword>
<evidence type="ECO:0000256" key="4">
    <source>
        <dbReference type="ARBA" id="ARBA00023054"/>
    </source>
</evidence>
<protein>
    <submittedName>
        <fullName evidence="8">Macrolide-specific efflux system membrane fusion protein</fullName>
    </submittedName>
</protein>
<keyword evidence="3" id="KW-0813">Transport</keyword>
<feature type="coiled-coil region" evidence="5">
    <location>
        <begin position="108"/>
        <end position="180"/>
    </location>
</feature>
<dbReference type="InterPro" id="IPR058625">
    <property type="entry name" value="MdtA-like_BSH"/>
</dbReference>
<evidence type="ECO:0000259" key="7">
    <source>
        <dbReference type="Pfam" id="PF25967"/>
    </source>
</evidence>
<dbReference type="InterPro" id="IPR030190">
    <property type="entry name" value="MacA_alpha-hairpin_sf"/>
</dbReference>
<feature type="domain" description="Multidrug resistance protein MdtA-like C-terminal permuted SH3" evidence="7">
    <location>
        <begin position="323"/>
        <end position="379"/>
    </location>
</feature>
<sequence>MPLPAFLRRRGVGPALAAAVVLGGVATWLAGDRVDYETTPVVRADIEATVTAIGTLQPRRYVDVGAQVSGQIVRLHVQPGSQVAQGDLLVEIDPSVQRATVDAGRAALAGLRAQLAEQQAQRLLAQQQNERQQELALAGATRLEDVQTATAALAGALARIDQLKAQIEQTQATLKADEARLGYTRIFAPMAGTVVSVEAREGQTLNATYQTPNILRLADLSGMTVWTEVSEADIGRVRAGLPVWFTTLGGHAEARPRRWQGEVRQVLPAPPQAPAQAQSAGQPQGSKAVNYTVLFDVANPDGALLPQMTAQVSIVTASAGGVLNVPLSAVDGLAEGKTTARVQRADGSIETRALTLGVRNRHVAEVTAGLSEGEALVLGEKAVADGPRRFTW</sequence>
<dbReference type="Proteomes" id="UP000270626">
    <property type="component" value="Unassembled WGS sequence"/>
</dbReference>
<dbReference type="Pfam" id="PF25967">
    <property type="entry name" value="RND-MFP_C"/>
    <property type="match status" value="1"/>
</dbReference>
<evidence type="ECO:0000256" key="5">
    <source>
        <dbReference type="SAM" id="Coils"/>
    </source>
</evidence>
<evidence type="ECO:0000256" key="1">
    <source>
        <dbReference type="ARBA" id="ARBA00004196"/>
    </source>
</evidence>
<dbReference type="Gene3D" id="2.40.420.20">
    <property type="match status" value="1"/>
</dbReference>
<dbReference type="Gene3D" id="2.40.30.170">
    <property type="match status" value="1"/>
</dbReference>
<keyword evidence="4 5" id="KW-0175">Coiled coil</keyword>
<dbReference type="InterPro" id="IPR058627">
    <property type="entry name" value="MdtA-like_C"/>
</dbReference>